<evidence type="ECO:0008006" key="9">
    <source>
        <dbReference type="Google" id="ProtNLM"/>
    </source>
</evidence>
<dbReference type="Pfam" id="PF00335">
    <property type="entry name" value="Tetraspanin"/>
    <property type="match status" value="1"/>
</dbReference>
<evidence type="ECO:0000256" key="1">
    <source>
        <dbReference type="ARBA" id="ARBA00004141"/>
    </source>
</evidence>
<keyword evidence="8" id="KW-1185">Reference proteome</keyword>
<evidence type="ECO:0000256" key="2">
    <source>
        <dbReference type="ARBA" id="ARBA00022692"/>
    </source>
</evidence>
<dbReference type="Proteomes" id="UP000092666">
    <property type="component" value="Unassembled WGS sequence"/>
</dbReference>
<feature type="compositionally biased region" description="Polar residues" evidence="5">
    <location>
        <begin position="182"/>
        <end position="192"/>
    </location>
</feature>
<name>A0A1B9GS58_9TREE</name>
<keyword evidence="3 6" id="KW-1133">Transmembrane helix</keyword>
<reference evidence="7 8" key="1">
    <citation type="submission" date="2013-07" db="EMBL/GenBank/DDBJ databases">
        <title>The Genome Sequence of Cryptococcus heveanensis BCC8398.</title>
        <authorList>
            <consortium name="The Broad Institute Genome Sequencing Platform"/>
            <person name="Cuomo C."/>
            <person name="Litvintseva A."/>
            <person name="Chen Y."/>
            <person name="Heitman J."/>
            <person name="Sun S."/>
            <person name="Springer D."/>
            <person name="Dromer F."/>
            <person name="Young S.K."/>
            <person name="Zeng Q."/>
            <person name="Gargeya S."/>
            <person name="Fitzgerald M."/>
            <person name="Abouelleil A."/>
            <person name="Alvarado L."/>
            <person name="Berlin A.M."/>
            <person name="Chapman S.B."/>
            <person name="Dewar J."/>
            <person name="Goldberg J."/>
            <person name="Griggs A."/>
            <person name="Gujja S."/>
            <person name="Hansen M."/>
            <person name="Howarth C."/>
            <person name="Imamovic A."/>
            <person name="Larimer J."/>
            <person name="McCowan C."/>
            <person name="Murphy C."/>
            <person name="Pearson M."/>
            <person name="Priest M."/>
            <person name="Roberts A."/>
            <person name="Saif S."/>
            <person name="Shea T."/>
            <person name="Sykes S."/>
            <person name="Wortman J."/>
            <person name="Nusbaum C."/>
            <person name="Birren B."/>
        </authorList>
    </citation>
    <scope>NUCLEOTIDE SEQUENCE [LARGE SCALE GENOMIC DNA]</scope>
    <source>
        <strain evidence="7 8">BCC8398</strain>
    </source>
</reference>
<feature type="compositionally biased region" description="Low complexity" evidence="5">
    <location>
        <begin position="196"/>
        <end position="218"/>
    </location>
</feature>
<dbReference type="EMBL" id="KI669502">
    <property type="protein sequence ID" value="OCF33904.1"/>
    <property type="molecule type" value="Genomic_DNA"/>
</dbReference>
<reference evidence="8" key="2">
    <citation type="submission" date="2013-12" db="EMBL/GenBank/DDBJ databases">
        <title>Evolution of pathogenesis and genome organization in the Tremellales.</title>
        <authorList>
            <person name="Cuomo C."/>
            <person name="Litvintseva A."/>
            <person name="Heitman J."/>
            <person name="Chen Y."/>
            <person name="Sun S."/>
            <person name="Springer D."/>
            <person name="Dromer F."/>
            <person name="Young S."/>
            <person name="Zeng Q."/>
            <person name="Chapman S."/>
            <person name="Gujja S."/>
            <person name="Saif S."/>
            <person name="Birren B."/>
        </authorList>
    </citation>
    <scope>NUCLEOTIDE SEQUENCE [LARGE SCALE GENOMIC DNA]</scope>
    <source>
        <strain evidence="8">BCC8398</strain>
    </source>
</reference>
<evidence type="ECO:0000313" key="8">
    <source>
        <dbReference type="Proteomes" id="UP000092666"/>
    </source>
</evidence>
<feature type="region of interest" description="Disordered" evidence="5">
    <location>
        <begin position="1"/>
        <end position="24"/>
    </location>
</feature>
<dbReference type="OrthoDB" id="2156690at2759"/>
<accession>A0A1B9GS58</accession>
<comment type="subcellular location">
    <subcellularLocation>
        <location evidence="1">Membrane</location>
        <topology evidence="1">Multi-pass membrane protein</topology>
    </subcellularLocation>
</comment>
<organism evidence="7 8">
    <name type="scientific">Kwoniella heveanensis BCC8398</name>
    <dbReference type="NCBI Taxonomy" id="1296120"/>
    <lineage>
        <taxon>Eukaryota</taxon>
        <taxon>Fungi</taxon>
        <taxon>Dikarya</taxon>
        <taxon>Basidiomycota</taxon>
        <taxon>Agaricomycotina</taxon>
        <taxon>Tremellomycetes</taxon>
        <taxon>Tremellales</taxon>
        <taxon>Cryptococcaceae</taxon>
        <taxon>Kwoniella</taxon>
    </lineage>
</organism>
<dbReference type="InterPro" id="IPR018499">
    <property type="entry name" value="Tetraspanin/Peripherin"/>
</dbReference>
<keyword evidence="2 6" id="KW-0812">Transmembrane</keyword>
<feature type="transmembrane region" description="Helical" evidence="6">
    <location>
        <begin position="316"/>
        <end position="336"/>
    </location>
</feature>
<feature type="transmembrane region" description="Helical" evidence="6">
    <location>
        <begin position="288"/>
        <end position="310"/>
    </location>
</feature>
<proteinExistence type="predicted"/>
<dbReference type="AlphaFoldDB" id="A0A1B9GS58"/>
<keyword evidence="4 6" id="KW-0472">Membrane</keyword>
<evidence type="ECO:0000256" key="4">
    <source>
        <dbReference type="ARBA" id="ARBA00023136"/>
    </source>
</evidence>
<evidence type="ECO:0000313" key="7">
    <source>
        <dbReference type="EMBL" id="OCF33904.1"/>
    </source>
</evidence>
<dbReference type="STRING" id="1296120.A0A1B9GS58"/>
<gene>
    <name evidence="7" type="ORF">I316_04246</name>
</gene>
<feature type="region of interest" description="Disordered" evidence="5">
    <location>
        <begin position="138"/>
        <end position="218"/>
    </location>
</feature>
<feature type="transmembrane region" description="Helical" evidence="6">
    <location>
        <begin position="343"/>
        <end position="364"/>
    </location>
</feature>
<dbReference type="GO" id="GO:0016020">
    <property type="term" value="C:membrane"/>
    <property type="evidence" value="ECO:0007669"/>
    <property type="project" value="UniProtKB-SubCell"/>
</dbReference>
<evidence type="ECO:0000256" key="6">
    <source>
        <dbReference type="SAM" id="Phobius"/>
    </source>
</evidence>
<sequence length="497" mass="54849">MTIDARGLRRRSPNPNSPLPDLEIPYSPALLSPYVHTPHQGRFAQRNDDGAGLGFTYGDGAVQAERQGYAVRPTIRLVTTAGAETSLDIAPPLPSRSRSNDERGDSNLTAAVAALRRHRTDPKVSTWVSGLEKEQVQARDTYLFPKDPRDRPMPPLPLNLRNTGGPPSITSSRGLSCVSRGTGESTMGSSLPATPRSSRSGRSSDASRCGSPSSSSVHSRRSFFSFRSIDSRSTRSSTSTLAVPFYPSAFYKGTTGGMSGKDVSEKLTAKFPPRREPKGRRVWTWYKMLLFLSTISVFACGVTGLSWALLILGRDLMLASLLLIFSGFIGVTGVLLNSRPILAFYNLLLWPTLLSLCLIGYTSYKRGTLQLERKLNQTWSQFLNDEERLRIQNSLRCCGYYNPFHDATYSKRCYPRTILPGCKSKWIKFERDKLHDFTVAAFSTIGVHLLNIVIAILSSNHVDETFGKGLTPAAYRLRMADVRANAFAALASTQKPH</sequence>
<evidence type="ECO:0000256" key="3">
    <source>
        <dbReference type="ARBA" id="ARBA00022989"/>
    </source>
</evidence>
<protein>
    <recommendedName>
        <fullName evidence="9">Tetraspanin Tsp2</fullName>
    </recommendedName>
</protein>
<evidence type="ECO:0000256" key="5">
    <source>
        <dbReference type="SAM" id="MobiDB-lite"/>
    </source>
</evidence>
<feature type="transmembrane region" description="Helical" evidence="6">
    <location>
        <begin position="437"/>
        <end position="458"/>
    </location>
</feature>